<feature type="region of interest" description="Disordered" evidence="4">
    <location>
        <begin position="690"/>
        <end position="773"/>
    </location>
</feature>
<dbReference type="PROSITE" id="PS50238">
    <property type="entry name" value="RHOGAP"/>
    <property type="match status" value="1"/>
</dbReference>
<dbReference type="OrthoDB" id="79452at2759"/>
<dbReference type="PROSITE" id="PS50002">
    <property type="entry name" value="SH3"/>
    <property type="match status" value="1"/>
</dbReference>
<accession>A0A0B2UML6</accession>
<dbReference type="Gene3D" id="1.10.555.10">
    <property type="entry name" value="Rho GTPase activation protein"/>
    <property type="match status" value="1"/>
</dbReference>
<dbReference type="PANTHER" id="PTHR15729">
    <property type="entry name" value="CDC42 GTPASE-ACTIVATING PROTEIN"/>
    <property type="match status" value="1"/>
</dbReference>
<name>A0A0B2UML6_TOXCA</name>
<feature type="compositionally biased region" description="Polar residues" evidence="4">
    <location>
        <begin position="707"/>
        <end position="729"/>
    </location>
</feature>
<evidence type="ECO:0000256" key="4">
    <source>
        <dbReference type="SAM" id="MobiDB-lite"/>
    </source>
</evidence>
<feature type="domain" description="Rho-GAP" evidence="6">
    <location>
        <begin position="302"/>
        <end position="494"/>
    </location>
</feature>
<dbReference type="EMBL" id="JPKZ01022855">
    <property type="protein sequence ID" value="KHN70628.1"/>
    <property type="molecule type" value="Genomic_DNA"/>
</dbReference>
<evidence type="ECO:0000259" key="5">
    <source>
        <dbReference type="PROSITE" id="PS50002"/>
    </source>
</evidence>
<dbReference type="PANTHER" id="PTHR15729:SF10">
    <property type="entry name" value="GTPASE-ACTIVATING PROTEIN CDGAPR"/>
    <property type="match status" value="1"/>
</dbReference>
<sequence length="863" mass="96926">MIGEAPPLIGATKAYALETQSPIATRCPLKTPPLQRRSPVTRRNTSIKKLGDQDHFHYSSVELGPVVVTLVYLESTESGVEMRLQVESNARKWRLTRSFEKLCEFDCQLHRCVFDRSHSRLRELREIDLNIEDLRAELGKYFARLSQITGSLIRCFPVLRFLEVDSRGNRFLPAEETPINTPAIATAIVTKDYEAQSCDQISLKVGDIVSIIEKASPGPNGHSWWKAKLTITKDAEGNEIGGQHFHVGIFPSECVKIFDGKSDWRNDSETISKSRQRRPRQHSLMRTLLRRNASKHIPVFGTDLIEYLQKTGDDVPIILKKCVEVIEAHGIVTGVYRQCGIQSNIQKLRSGFDSGNLPNLDDETILRDVHCISSLLKQYFRQLPNPLFTFELYPDFIGAYETTDESRARRFKSVIDRLPSEHYRTAKYLILHLTRLCQCTHLTDMNSKNLAIVWAPNLFRCPPCQNGSDSYLLQGLNIQTGLCNFILVHAVYLFSLEKESLTLLKDGSSPSSVKKCSQTASPDLNNRNCIDVNGGPSSLPAFRTVLDRPSRKLSAQSGTWRRLLRGPSVDNALTSLRTRWRNHGERLADVDTASQNVKWRRSPSAEASSASFRQARSASLISFVTKSVEEFRNGVMRSWRTLAVSSNNHGNDGNYGTLKEPVVRMRATTDCMERRARREGVLSAVEFEHVPSTSVAKQSPDALGGSISETNSSARTEPTDGNNSPGSTRSARRVLGIEEGDSGSSSSQRRLPTRPDMTSNPTLLSRPQRPERRVAFGSLERRKSFDELNKDCLRRSSSAEWSASESSESLQLMSRYDNVSPHCMLGINSCDNGSRFIGTPISFYDVPQNNNKTNRSNVQLYFL</sequence>
<protein>
    <submittedName>
        <fullName evidence="7">GTPase-activating protein rrc-1</fullName>
    </submittedName>
</protein>
<dbReference type="SMART" id="SM00326">
    <property type="entry name" value="SH3"/>
    <property type="match status" value="1"/>
</dbReference>
<dbReference type="InterPro" id="IPR008936">
    <property type="entry name" value="Rho_GTPase_activation_prot"/>
</dbReference>
<evidence type="ECO:0000256" key="3">
    <source>
        <dbReference type="PROSITE-ProRule" id="PRU00192"/>
    </source>
</evidence>
<proteinExistence type="predicted"/>
<dbReference type="SUPFAM" id="SSF48350">
    <property type="entry name" value="GTPase activation domain, GAP"/>
    <property type="match status" value="1"/>
</dbReference>
<dbReference type="STRING" id="6265.A0A0B2UML6"/>
<dbReference type="InterPro" id="IPR001452">
    <property type="entry name" value="SH3_domain"/>
</dbReference>
<evidence type="ECO:0000313" key="7">
    <source>
        <dbReference type="EMBL" id="KHN70628.1"/>
    </source>
</evidence>
<dbReference type="GO" id="GO:0005096">
    <property type="term" value="F:GTPase activator activity"/>
    <property type="evidence" value="ECO:0007669"/>
    <property type="project" value="UniProtKB-KW"/>
</dbReference>
<dbReference type="Gene3D" id="2.30.30.40">
    <property type="entry name" value="SH3 Domains"/>
    <property type="match status" value="1"/>
</dbReference>
<evidence type="ECO:0000256" key="2">
    <source>
        <dbReference type="ARBA" id="ARBA00022468"/>
    </source>
</evidence>
<evidence type="ECO:0000313" key="8">
    <source>
        <dbReference type="Proteomes" id="UP000031036"/>
    </source>
</evidence>
<reference evidence="7 8" key="1">
    <citation type="submission" date="2014-11" db="EMBL/GenBank/DDBJ databases">
        <title>Genetic blueprint of the zoonotic pathogen Toxocara canis.</title>
        <authorList>
            <person name="Zhu X.-Q."/>
            <person name="Korhonen P.K."/>
            <person name="Cai H."/>
            <person name="Young N.D."/>
            <person name="Nejsum P."/>
            <person name="von Samson-Himmelstjerna G."/>
            <person name="Boag P.R."/>
            <person name="Tan P."/>
            <person name="Li Q."/>
            <person name="Min J."/>
            <person name="Yang Y."/>
            <person name="Wang X."/>
            <person name="Fang X."/>
            <person name="Hall R.S."/>
            <person name="Hofmann A."/>
            <person name="Sternberg P.W."/>
            <person name="Jex A.R."/>
            <person name="Gasser R.B."/>
        </authorList>
    </citation>
    <scope>NUCLEOTIDE SEQUENCE [LARGE SCALE GENOMIC DNA]</scope>
    <source>
        <strain evidence="7">PN_DK_2014</strain>
    </source>
</reference>
<dbReference type="Proteomes" id="UP000031036">
    <property type="component" value="Unassembled WGS sequence"/>
</dbReference>
<organism evidence="7 8">
    <name type="scientific">Toxocara canis</name>
    <name type="common">Canine roundworm</name>
    <dbReference type="NCBI Taxonomy" id="6265"/>
    <lineage>
        <taxon>Eukaryota</taxon>
        <taxon>Metazoa</taxon>
        <taxon>Ecdysozoa</taxon>
        <taxon>Nematoda</taxon>
        <taxon>Chromadorea</taxon>
        <taxon>Rhabditida</taxon>
        <taxon>Spirurina</taxon>
        <taxon>Ascaridomorpha</taxon>
        <taxon>Ascaridoidea</taxon>
        <taxon>Toxocaridae</taxon>
        <taxon>Toxocara</taxon>
    </lineage>
</organism>
<dbReference type="Pfam" id="PF07653">
    <property type="entry name" value="SH3_2"/>
    <property type="match status" value="1"/>
</dbReference>
<dbReference type="InterPro" id="IPR051576">
    <property type="entry name" value="PX-Rho_GAP"/>
</dbReference>
<dbReference type="SMART" id="SM00324">
    <property type="entry name" value="RhoGAP"/>
    <property type="match status" value="1"/>
</dbReference>
<evidence type="ECO:0000256" key="1">
    <source>
        <dbReference type="ARBA" id="ARBA00022443"/>
    </source>
</evidence>
<dbReference type="AlphaFoldDB" id="A0A0B2UML6"/>
<keyword evidence="8" id="KW-1185">Reference proteome</keyword>
<gene>
    <name evidence="7" type="primary">rrc-1</name>
    <name evidence="7" type="ORF">Tcan_14344</name>
</gene>
<dbReference type="SUPFAM" id="SSF50044">
    <property type="entry name" value="SH3-domain"/>
    <property type="match status" value="1"/>
</dbReference>
<dbReference type="GO" id="GO:0007264">
    <property type="term" value="P:small GTPase-mediated signal transduction"/>
    <property type="evidence" value="ECO:0007669"/>
    <property type="project" value="TreeGrafter"/>
</dbReference>
<feature type="domain" description="SH3" evidence="5">
    <location>
        <begin position="182"/>
        <end position="260"/>
    </location>
</feature>
<comment type="caution">
    <text evidence="7">The sequence shown here is derived from an EMBL/GenBank/DDBJ whole genome shotgun (WGS) entry which is preliminary data.</text>
</comment>
<dbReference type="InterPro" id="IPR036028">
    <property type="entry name" value="SH3-like_dom_sf"/>
</dbReference>
<dbReference type="Pfam" id="PF00620">
    <property type="entry name" value="RhoGAP"/>
    <property type="match status" value="1"/>
</dbReference>
<dbReference type="InterPro" id="IPR000198">
    <property type="entry name" value="RhoGAP_dom"/>
</dbReference>
<feature type="compositionally biased region" description="Polar residues" evidence="4">
    <location>
        <begin position="756"/>
        <end position="765"/>
    </location>
</feature>
<keyword evidence="1 3" id="KW-0728">SH3 domain</keyword>
<keyword evidence="2" id="KW-0343">GTPase activation</keyword>
<evidence type="ECO:0000259" key="6">
    <source>
        <dbReference type="PROSITE" id="PS50238"/>
    </source>
</evidence>